<feature type="domain" description="Pirin C-terminal" evidence="5">
    <location>
        <begin position="184"/>
        <end position="286"/>
    </location>
</feature>
<dbReference type="EMBL" id="JAGIOC010000001">
    <property type="protein sequence ID" value="MBP2408523.1"/>
    <property type="molecule type" value="Genomic_DNA"/>
</dbReference>
<dbReference type="InterPro" id="IPR008778">
    <property type="entry name" value="Pirin_C_dom"/>
</dbReference>
<evidence type="ECO:0000313" key="6">
    <source>
        <dbReference type="EMBL" id="MBP2408523.1"/>
    </source>
</evidence>
<feature type="compositionally biased region" description="Basic residues" evidence="3">
    <location>
        <begin position="335"/>
        <end position="348"/>
    </location>
</feature>
<dbReference type="PANTHER" id="PTHR13903:SF8">
    <property type="entry name" value="PIRIN"/>
    <property type="match status" value="1"/>
</dbReference>
<dbReference type="SUPFAM" id="SSF51182">
    <property type="entry name" value="RmlC-like cupins"/>
    <property type="match status" value="1"/>
</dbReference>
<protein>
    <submittedName>
        <fullName evidence="6">Redox-sensitive bicupin YhaK (Pirin superfamily)</fullName>
    </submittedName>
</protein>
<dbReference type="Pfam" id="PF05726">
    <property type="entry name" value="Pirin_C"/>
    <property type="match status" value="1"/>
</dbReference>
<dbReference type="InterPro" id="IPR003829">
    <property type="entry name" value="Pirin_N_dom"/>
</dbReference>
<dbReference type="Pfam" id="PF02678">
    <property type="entry name" value="Pirin"/>
    <property type="match status" value="1"/>
</dbReference>
<feature type="region of interest" description="Disordered" evidence="3">
    <location>
        <begin position="323"/>
        <end position="348"/>
    </location>
</feature>
<dbReference type="Gene3D" id="2.60.120.10">
    <property type="entry name" value="Jelly Rolls"/>
    <property type="match status" value="2"/>
</dbReference>
<feature type="domain" description="Pirin N-terminal" evidence="4">
    <location>
        <begin position="25"/>
        <end position="123"/>
    </location>
</feature>
<evidence type="ECO:0000256" key="2">
    <source>
        <dbReference type="RuleBase" id="RU003457"/>
    </source>
</evidence>
<gene>
    <name evidence="6" type="ORF">JOF44_001426</name>
</gene>
<dbReference type="PANTHER" id="PTHR13903">
    <property type="entry name" value="PIRIN-RELATED"/>
    <property type="match status" value="1"/>
</dbReference>
<sequence length="348" mass="37955">MSSFQDVVLLEPRVVPLGGPRGMTVHRTLPARRTSLVGAWCFVDHFGPDDVSADGGMRVARHPHTGLATVSWLFEGAITHRDSIGSHALVRSGEVDLMVAGSGITHSEFSALDTTILHGVQLWYALPDRARFRDGEFAIHTPRELATATARVRIGLGRFRAADEVGAMLEDASPLATDTALTMAQIDVDAGHWLRIELDPAHEHALLVDRGSVHLRPGEQEARAQRGDLALLPDGADHLVLRAEGEEDLRVMLLGGEPLEEDIIMWWNFVARTHEEIEQFRARYQAEIGVELALEDAPIAEIARERGGLDPADEQFGPFAAHTPAALPAPTLPHGRLRSRGRVGHPAP</sequence>
<dbReference type="InterPro" id="IPR014710">
    <property type="entry name" value="RmlC-like_jellyroll"/>
</dbReference>
<organism evidence="6 7">
    <name type="scientific">Brachybacterium fresconis</name>
    <dbReference type="NCBI Taxonomy" id="173363"/>
    <lineage>
        <taxon>Bacteria</taxon>
        <taxon>Bacillati</taxon>
        <taxon>Actinomycetota</taxon>
        <taxon>Actinomycetes</taxon>
        <taxon>Micrococcales</taxon>
        <taxon>Dermabacteraceae</taxon>
        <taxon>Brachybacterium</taxon>
    </lineage>
</organism>
<dbReference type="RefSeq" id="WP_209889138.1">
    <property type="nucleotide sequence ID" value="NZ_BAAAJV010000042.1"/>
</dbReference>
<keyword evidence="7" id="KW-1185">Reference proteome</keyword>
<evidence type="ECO:0000313" key="7">
    <source>
        <dbReference type="Proteomes" id="UP000698222"/>
    </source>
</evidence>
<dbReference type="InterPro" id="IPR012093">
    <property type="entry name" value="Pirin"/>
</dbReference>
<accession>A0ABS4YKU0</accession>
<evidence type="ECO:0000256" key="3">
    <source>
        <dbReference type="SAM" id="MobiDB-lite"/>
    </source>
</evidence>
<dbReference type="Proteomes" id="UP000698222">
    <property type="component" value="Unassembled WGS sequence"/>
</dbReference>
<comment type="caution">
    <text evidence="6">The sequence shown here is derived from an EMBL/GenBank/DDBJ whole genome shotgun (WGS) entry which is preliminary data.</text>
</comment>
<dbReference type="CDD" id="cd02247">
    <property type="entry name" value="cupin_pirin_C"/>
    <property type="match status" value="1"/>
</dbReference>
<evidence type="ECO:0000259" key="4">
    <source>
        <dbReference type="Pfam" id="PF02678"/>
    </source>
</evidence>
<reference evidence="6 7" key="1">
    <citation type="submission" date="2021-03" db="EMBL/GenBank/DDBJ databases">
        <title>Sequencing the genomes of 1000 actinobacteria strains.</title>
        <authorList>
            <person name="Klenk H.-P."/>
        </authorList>
    </citation>
    <scope>NUCLEOTIDE SEQUENCE [LARGE SCALE GENOMIC DNA]</scope>
    <source>
        <strain evidence="6 7">DSM 14564</strain>
    </source>
</reference>
<proteinExistence type="inferred from homology"/>
<evidence type="ECO:0000256" key="1">
    <source>
        <dbReference type="ARBA" id="ARBA00008416"/>
    </source>
</evidence>
<dbReference type="InterPro" id="IPR011051">
    <property type="entry name" value="RmlC_Cupin_sf"/>
</dbReference>
<comment type="similarity">
    <text evidence="1 2">Belongs to the pirin family.</text>
</comment>
<feature type="compositionally biased region" description="Low complexity" evidence="3">
    <location>
        <begin position="323"/>
        <end position="334"/>
    </location>
</feature>
<evidence type="ECO:0000259" key="5">
    <source>
        <dbReference type="Pfam" id="PF05726"/>
    </source>
</evidence>
<name>A0ABS4YKU0_9MICO</name>